<reference evidence="1 2" key="2">
    <citation type="journal article" date="2011" name="Mol. Biol. Evol.">
        <title>Unity in variety--the pan-genome of the Chlamydiae.</title>
        <authorList>
            <person name="Collingro A."/>
            <person name="Tischler P."/>
            <person name="Weinmaier T."/>
            <person name="Penz T."/>
            <person name="Heinz E."/>
            <person name="Brunham R.C."/>
            <person name="Read T.D."/>
            <person name="Bavoil P.M."/>
            <person name="Sachse K."/>
            <person name="Kahane S."/>
            <person name="Friedman M.G."/>
            <person name="Rattei T."/>
            <person name="Myers G.S."/>
            <person name="Horn M."/>
        </authorList>
    </citation>
    <scope>NUCLEOTIDE SEQUENCE [LARGE SCALE GENOMIC DNA]</scope>
    <source>
        <strain evidence="2">ATCC VR-1471 / Z</strain>
    </source>
</reference>
<proteinExistence type="predicted"/>
<dbReference type="EMBL" id="FR872582">
    <property type="protein sequence ID" value="CCB88301.1"/>
    <property type="molecule type" value="Genomic_DNA"/>
</dbReference>
<dbReference type="KEGG" id="sng:SNE_A04240"/>
<dbReference type="HOGENOM" id="CLU_3333043_0_0_0"/>
<dbReference type="Proteomes" id="UP000000496">
    <property type="component" value="Chromosome gsn.131"/>
</dbReference>
<dbReference type="STRING" id="331113.SNE_A04240"/>
<name>F8L4P1_SIMNZ</name>
<protein>
    <submittedName>
        <fullName evidence="1">Uncharacterized protein</fullName>
    </submittedName>
</protein>
<evidence type="ECO:0000313" key="1">
    <source>
        <dbReference type="EMBL" id="CCB88301.1"/>
    </source>
</evidence>
<accession>F8L4P1</accession>
<organism evidence="1 2">
    <name type="scientific">Simkania negevensis (strain ATCC VR-1471 / DSM 27360 / Z)</name>
    <dbReference type="NCBI Taxonomy" id="331113"/>
    <lineage>
        <taxon>Bacteria</taxon>
        <taxon>Pseudomonadati</taxon>
        <taxon>Chlamydiota</taxon>
        <taxon>Chlamydiia</taxon>
        <taxon>Parachlamydiales</taxon>
        <taxon>Simkaniaceae</taxon>
        <taxon>Simkania</taxon>
    </lineage>
</organism>
<dbReference type="AlphaFoldDB" id="F8L4P1"/>
<sequence>MLSEFFNLKLLNINNMIGLKTGKLQYFGTAEDPIFEVV</sequence>
<reference key="1">
    <citation type="journal article" date="2011" name="Mol. Biol. Evol.">
        <title>Unity in variety -- the pan-genome of the Chlamydiae.</title>
        <authorList>
            <person name="Collingro A."/>
            <person name="Tischler P."/>
            <person name="Weinmaier T."/>
            <person name="Penz T."/>
            <person name="Heinz E."/>
            <person name="Brunham R.C."/>
            <person name="Read T.D."/>
            <person name="Bavoil P.M."/>
            <person name="Sachse K."/>
            <person name="Kahane S."/>
            <person name="Friedman M.G."/>
            <person name="Rattei T."/>
            <person name="Myers G.S.A."/>
            <person name="Horn M."/>
        </authorList>
    </citation>
    <scope>NUCLEOTIDE SEQUENCE</scope>
    <source>
        <strain>Z</strain>
    </source>
</reference>
<evidence type="ECO:0000313" key="2">
    <source>
        <dbReference type="Proteomes" id="UP000000496"/>
    </source>
</evidence>
<gene>
    <name evidence="1" type="ordered locus">SNE_A04240</name>
</gene>
<keyword evidence="2" id="KW-1185">Reference proteome</keyword>